<feature type="compositionally biased region" description="Low complexity" evidence="1">
    <location>
        <begin position="49"/>
        <end position="58"/>
    </location>
</feature>
<sequence length="240" mass="27407">MAHSNQVANEHYRMKTLENAVTTANLLAAIGGDSSPDEEPARKKRRGESSSTSTSSSSKEQRSFSEFLEEFPLSLNGQPPTKGQRIKAGFPEDRTFYDKWRAAQFGMRESHLLSQCYRRQPTLTKVARMIEMEGWTANHPLPQQILEKWQPPKKTDMETDTDLMQRIERQKWSGVAIRYFDDKQGDGVVATKSFSKGSIICDYHGELISGSLAHLMKPESSWHWTRRQHGLPTDLLSKMF</sequence>
<organism evidence="2 3">
    <name type="scientific">Betta splendens</name>
    <name type="common">Siamese fighting fish</name>
    <dbReference type="NCBI Taxonomy" id="158456"/>
    <lineage>
        <taxon>Eukaryota</taxon>
        <taxon>Metazoa</taxon>
        <taxon>Chordata</taxon>
        <taxon>Craniata</taxon>
        <taxon>Vertebrata</taxon>
        <taxon>Euteleostomi</taxon>
        <taxon>Actinopterygii</taxon>
        <taxon>Neopterygii</taxon>
        <taxon>Teleostei</taxon>
        <taxon>Neoteleostei</taxon>
        <taxon>Acanthomorphata</taxon>
        <taxon>Anabantaria</taxon>
        <taxon>Anabantiformes</taxon>
        <taxon>Anabantoidei</taxon>
        <taxon>Osphronemidae</taxon>
        <taxon>Betta</taxon>
    </lineage>
</organism>
<dbReference type="PANTHER" id="PTHR47306:SF2">
    <property type="entry name" value="CORE-BINDING (CB) DOMAIN-CONTAINING PROTEIN"/>
    <property type="match status" value="1"/>
</dbReference>
<feature type="region of interest" description="Disordered" evidence="1">
    <location>
        <begin position="28"/>
        <end position="63"/>
    </location>
</feature>
<dbReference type="Proteomes" id="UP000515150">
    <property type="component" value="Chromosome 1"/>
</dbReference>
<dbReference type="PANTHER" id="PTHR47306">
    <property type="entry name" value="SI:CH211-178J18.4-RELATED"/>
    <property type="match status" value="1"/>
</dbReference>
<name>A0A6P7NCJ2_BETSP</name>
<dbReference type="KEGG" id="bspl:129602916"/>
<reference evidence="3" key="1">
    <citation type="submission" date="2025-08" db="UniProtKB">
        <authorList>
            <consortium name="RefSeq"/>
        </authorList>
    </citation>
    <scope>IDENTIFICATION</scope>
</reference>
<dbReference type="AlphaFoldDB" id="A0A6P7NCJ2"/>
<proteinExistence type="predicted"/>
<accession>A0A6P7NCJ2</accession>
<dbReference type="SUPFAM" id="SSF82199">
    <property type="entry name" value="SET domain"/>
    <property type="match status" value="1"/>
</dbReference>
<evidence type="ECO:0000313" key="2">
    <source>
        <dbReference type="Proteomes" id="UP000515150"/>
    </source>
</evidence>
<dbReference type="Gene3D" id="2.170.270.10">
    <property type="entry name" value="SET domain"/>
    <property type="match status" value="1"/>
</dbReference>
<gene>
    <name evidence="3" type="primary">LOC129602916</name>
</gene>
<dbReference type="GeneID" id="129602916"/>
<protein>
    <submittedName>
        <fullName evidence="3">Uncharacterized protein LOC129602916</fullName>
    </submittedName>
</protein>
<evidence type="ECO:0000256" key="1">
    <source>
        <dbReference type="SAM" id="MobiDB-lite"/>
    </source>
</evidence>
<dbReference type="OrthoDB" id="9907715at2759"/>
<keyword evidence="2" id="KW-1185">Reference proteome</keyword>
<evidence type="ECO:0000313" key="3">
    <source>
        <dbReference type="RefSeq" id="XP_029017347.1"/>
    </source>
</evidence>
<dbReference type="InterPro" id="IPR046341">
    <property type="entry name" value="SET_dom_sf"/>
</dbReference>
<dbReference type="RefSeq" id="XP_029017347.1">
    <property type="nucleotide sequence ID" value="XM_029161514.3"/>
</dbReference>